<dbReference type="Gene3D" id="1.10.10.10">
    <property type="entry name" value="Winged helix-like DNA-binding domain superfamily/Winged helix DNA-binding domain"/>
    <property type="match status" value="1"/>
</dbReference>
<dbReference type="EMBL" id="JAPDRN010000192">
    <property type="protein sequence ID" value="KAJ9613805.1"/>
    <property type="molecule type" value="Genomic_DNA"/>
</dbReference>
<evidence type="ECO:0000256" key="1">
    <source>
        <dbReference type="ARBA" id="ARBA00022448"/>
    </source>
</evidence>
<dbReference type="PRINTS" id="PR00033">
    <property type="entry name" value="HTHASNC"/>
</dbReference>
<evidence type="ECO:0000256" key="2">
    <source>
        <dbReference type="ARBA" id="ARBA00023015"/>
    </source>
</evidence>
<evidence type="ECO:0000256" key="5">
    <source>
        <dbReference type="ARBA" id="ARBA00023163"/>
    </source>
</evidence>
<dbReference type="Gene3D" id="3.55.50.30">
    <property type="match status" value="1"/>
</dbReference>
<dbReference type="GO" id="GO:0005829">
    <property type="term" value="C:cytosol"/>
    <property type="evidence" value="ECO:0007669"/>
    <property type="project" value="TreeGrafter"/>
</dbReference>
<dbReference type="InterPro" id="IPR036390">
    <property type="entry name" value="WH_DNA-bd_sf"/>
</dbReference>
<dbReference type="GO" id="GO:0043565">
    <property type="term" value="F:sequence-specific DNA binding"/>
    <property type="evidence" value="ECO:0007669"/>
    <property type="project" value="InterPro"/>
</dbReference>
<dbReference type="InterPro" id="IPR019887">
    <property type="entry name" value="Tscrpt_reg_AsnC/Lrp_C"/>
</dbReference>
<proteinExistence type="predicted"/>
<dbReference type="InterPro" id="IPR011662">
    <property type="entry name" value="Secretin/TonB_short_N"/>
</dbReference>
<sequence length="381" mass="41980">MQYQLDNLDRRILDALQRDGRLQNLELSRQVGLSPSACLRRVRLLEEGGYIDRYVALLNAARIGRGFTVFVRVWLRGQDEDTTNHFINSIKSFPEVLECHLMAGDCDFLLRVAVADLDAYRQFQIQHLNRIAGVQNTKTEIPMQRIKQTTELPGHVFYVRGLNGQHAIRRWRVAAAAGLLFAFAAAAQDDIRSYDIPAQPLEQAVERFSVVSGWSVMYPGDLGTGRSSHPLQASLPPLQALQVVLQDTGVEAELIGAQRVVLRRGAHAATGSSPTDVAADLGQRRRFGDLQQRLRTAFCGDPDLAPGTYAATLRFRIANDGQVQVPELLAGSGSARRDARLLQAMQALGLDADAAALPQPVTLQIRPSRAGHDCGRRPPQP</sequence>
<dbReference type="Gene3D" id="3.30.70.920">
    <property type="match status" value="1"/>
</dbReference>
<dbReference type="PANTHER" id="PTHR30154:SF34">
    <property type="entry name" value="TRANSCRIPTIONAL REGULATOR AZLB"/>
    <property type="match status" value="1"/>
</dbReference>
<dbReference type="Pfam" id="PF01037">
    <property type="entry name" value="AsnC_trans_reg"/>
    <property type="match status" value="1"/>
</dbReference>
<dbReference type="CDD" id="cd00090">
    <property type="entry name" value="HTH_ARSR"/>
    <property type="match status" value="1"/>
</dbReference>
<dbReference type="AlphaFoldDB" id="A0AA39CLP3"/>
<keyword evidence="5" id="KW-0804">Transcription</keyword>
<organism evidence="8">
    <name type="scientific">Knufia peltigerae</name>
    <dbReference type="NCBI Taxonomy" id="1002370"/>
    <lineage>
        <taxon>Eukaryota</taxon>
        <taxon>Fungi</taxon>
        <taxon>Dikarya</taxon>
        <taxon>Ascomycota</taxon>
        <taxon>Pezizomycotina</taxon>
        <taxon>Eurotiomycetes</taxon>
        <taxon>Chaetothyriomycetidae</taxon>
        <taxon>Chaetothyriales</taxon>
        <taxon>Trichomeriaceae</taxon>
        <taxon>Knufia</taxon>
    </lineage>
</organism>
<dbReference type="InterPro" id="IPR000485">
    <property type="entry name" value="AsnC-type_HTH_dom"/>
</dbReference>
<evidence type="ECO:0000256" key="6">
    <source>
        <dbReference type="ARBA" id="ARBA00023237"/>
    </source>
</evidence>
<keyword evidence="1" id="KW-0813">Transport</keyword>
<dbReference type="SMART" id="SM00344">
    <property type="entry name" value="HTH_ASNC"/>
    <property type="match status" value="1"/>
</dbReference>
<reference evidence="8" key="1">
    <citation type="submission" date="2022-10" db="EMBL/GenBank/DDBJ databases">
        <title>Culturing micro-colonial fungi from biological soil crusts in the Mojave desert and describing Neophaeococcomyces mojavensis, and introducing the new genera and species Taxawa tesnikishii.</title>
        <authorList>
            <person name="Kurbessoian T."/>
            <person name="Stajich J.E."/>
        </authorList>
    </citation>
    <scope>NUCLEOTIDE SEQUENCE</scope>
    <source>
        <strain evidence="8">TK_35</strain>
    </source>
</reference>
<dbReference type="GO" id="GO:0043200">
    <property type="term" value="P:response to amino acid"/>
    <property type="evidence" value="ECO:0007669"/>
    <property type="project" value="TreeGrafter"/>
</dbReference>
<evidence type="ECO:0000313" key="8">
    <source>
        <dbReference type="EMBL" id="KAJ9613805.1"/>
    </source>
</evidence>
<dbReference type="InterPro" id="IPR036388">
    <property type="entry name" value="WH-like_DNA-bd_sf"/>
</dbReference>
<keyword evidence="2" id="KW-0805">Transcription regulation</keyword>
<dbReference type="InterPro" id="IPR011008">
    <property type="entry name" value="Dimeric_a/b-barrel"/>
</dbReference>
<dbReference type="SUPFAM" id="SSF46785">
    <property type="entry name" value="Winged helix' DNA-binding domain"/>
    <property type="match status" value="1"/>
</dbReference>
<dbReference type="GO" id="GO:0019867">
    <property type="term" value="C:outer membrane"/>
    <property type="evidence" value="ECO:0007669"/>
    <property type="project" value="InterPro"/>
</dbReference>
<dbReference type="PANTHER" id="PTHR30154">
    <property type="entry name" value="LEUCINE-RESPONSIVE REGULATORY PROTEIN"/>
    <property type="match status" value="1"/>
</dbReference>
<keyword evidence="3" id="KW-0238">DNA-binding</keyword>
<keyword evidence="4" id="KW-0472">Membrane</keyword>
<protein>
    <recommendedName>
        <fullName evidence="7">HTH asnC-type domain-containing protein</fullName>
    </recommendedName>
</protein>
<evidence type="ECO:0000256" key="4">
    <source>
        <dbReference type="ARBA" id="ARBA00023136"/>
    </source>
</evidence>
<keyword evidence="6" id="KW-0998">Cell outer membrane</keyword>
<dbReference type="InterPro" id="IPR011991">
    <property type="entry name" value="ArsR-like_HTH"/>
</dbReference>
<dbReference type="SUPFAM" id="SSF54909">
    <property type="entry name" value="Dimeric alpha+beta barrel"/>
    <property type="match status" value="1"/>
</dbReference>
<evidence type="ECO:0000259" key="7">
    <source>
        <dbReference type="PROSITE" id="PS50956"/>
    </source>
</evidence>
<dbReference type="PROSITE" id="PS50956">
    <property type="entry name" value="HTH_ASNC_2"/>
    <property type="match status" value="1"/>
</dbReference>
<gene>
    <name evidence="8" type="ORF">H2204_014623</name>
</gene>
<evidence type="ECO:0000256" key="3">
    <source>
        <dbReference type="ARBA" id="ARBA00023125"/>
    </source>
</evidence>
<dbReference type="SMART" id="SM00965">
    <property type="entry name" value="STN"/>
    <property type="match status" value="1"/>
</dbReference>
<dbReference type="Pfam" id="PF13412">
    <property type="entry name" value="HTH_24"/>
    <property type="match status" value="1"/>
</dbReference>
<dbReference type="InterPro" id="IPR019888">
    <property type="entry name" value="Tscrpt_reg_AsnC-like"/>
</dbReference>
<feature type="domain" description="HTH asnC-type" evidence="7">
    <location>
        <begin position="5"/>
        <end position="66"/>
    </location>
</feature>
<comment type="caution">
    <text evidence="8">The sequence shown here is derived from an EMBL/GenBank/DDBJ whole genome shotgun (WGS) entry which is preliminary data.</text>
</comment>
<accession>A0AA39CLP3</accession>
<name>A0AA39CLP3_9EURO</name>